<dbReference type="AlphaFoldDB" id="A0A6L6WSI3"/>
<accession>A0A6L6WSI3</accession>
<sequence>MALRAYLASLRPGSDLDHRGTTISAALLERLLSAVRNPDTGRPSLGAARFDGAVFDGGARFGGATFTDRAEFNGVNFRGLAEFTSTFQREAGFARATFHGPAAFGGATFARDAEFDGAAFTDSARFTWVTFKAAATFDGAVFRGDAAFGGATFRSVTDFGGVGFAHDAWFDGAVFHGVTGFAGATFEGIAGFAGAALKGDARFGGTTFADSARFAGAAFTGNASFRGATFSRGAWFDGTVFQGAADFAGAVFERASMVGPLACRGTVDISRAVFAGAVTLEIAASRVECWRTRWTSTAVLRLRHAAVGLSGAVLETPVSVAAHPLPFARRDGAPLDESAIARRPVRILGLLGTDASHLTLRDVDLTTCRVVGTFHLDQLRLHGRCPLATAPTGARRRGVMPLRHTTRQTLVEEHHWRAARGRAGEGWTPAPTGHAPLQPAALAPVYRELRKAFEDSKNEPGAADFYYGEMEMRRHDTDTPPAERFLLWLYWAASGYGLRASRALGWLLAAMTTTVVLMIGFGLPDTPAEAFPPGARVIGKQNPKLHAAFTDRFTAARAQKAADVVVNSVIFRSSGQDLTTTGRYTEMASRLTEPALLALALLAVRGRVKR</sequence>
<protein>
    <submittedName>
        <fullName evidence="1">Pentapeptide repeat-containing protein</fullName>
    </submittedName>
</protein>
<organism evidence="1 2">
    <name type="scientific">Streptomyces typhae</name>
    <dbReference type="NCBI Taxonomy" id="2681492"/>
    <lineage>
        <taxon>Bacteria</taxon>
        <taxon>Bacillati</taxon>
        <taxon>Actinomycetota</taxon>
        <taxon>Actinomycetes</taxon>
        <taxon>Kitasatosporales</taxon>
        <taxon>Streptomycetaceae</taxon>
        <taxon>Streptomyces</taxon>
    </lineage>
</organism>
<proteinExistence type="predicted"/>
<dbReference type="Proteomes" id="UP000483802">
    <property type="component" value="Unassembled WGS sequence"/>
</dbReference>
<dbReference type="Gene3D" id="2.160.20.80">
    <property type="entry name" value="E3 ubiquitin-protein ligase SopA"/>
    <property type="match status" value="1"/>
</dbReference>
<keyword evidence="2" id="KW-1185">Reference proteome</keyword>
<evidence type="ECO:0000313" key="2">
    <source>
        <dbReference type="Proteomes" id="UP000483802"/>
    </source>
</evidence>
<dbReference type="EMBL" id="WPNZ01000005">
    <property type="protein sequence ID" value="MVO85232.1"/>
    <property type="molecule type" value="Genomic_DNA"/>
</dbReference>
<name>A0A6L6WSI3_9ACTN</name>
<dbReference type="Pfam" id="PF13576">
    <property type="entry name" value="Pentapeptide_3"/>
    <property type="match status" value="2"/>
</dbReference>
<dbReference type="InterPro" id="IPR001646">
    <property type="entry name" value="5peptide_repeat"/>
</dbReference>
<comment type="caution">
    <text evidence="1">The sequence shown here is derived from an EMBL/GenBank/DDBJ whole genome shotgun (WGS) entry which is preliminary data.</text>
</comment>
<gene>
    <name evidence="1" type="ORF">GPA10_10820</name>
</gene>
<reference evidence="1 2" key="1">
    <citation type="submission" date="2019-11" db="EMBL/GenBank/DDBJ databases">
        <title>Streptomyces typhae sp. nov., a novel endophytic actinomycete isolated from the root of cattail pollen (Typha angustifolia L.).</title>
        <authorList>
            <person name="Peng C."/>
        </authorList>
    </citation>
    <scope>NUCLEOTIDE SEQUENCE [LARGE SCALE GENOMIC DNA]</scope>
    <source>
        <strain evidence="2">p1417</strain>
    </source>
</reference>
<evidence type="ECO:0000313" key="1">
    <source>
        <dbReference type="EMBL" id="MVO85232.1"/>
    </source>
</evidence>